<dbReference type="Gene3D" id="1.50.10.10">
    <property type="match status" value="1"/>
</dbReference>
<evidence type="ECO:0000256" key="1">
    <source>
        <dbReference type="SAM" id="MobiDB-lite"/>
    </source>
</evidence>
<feature type="domain" description="F5/8 type C" evidence="3">
    <location>
        <begin position="693"/>
        <end position="846"/>
    </location>
</feature>
<evidence type="ECO:0000313" key="4">
    <source>
        <dbReference type="EMBL" id="MCG2588957.1"/>
    </source>
</evidence>
<name>A0ABS9KDM4_9BACT</name>
<dbReference type="InterPro" id="IPR054491">
    <property type="entry name" value="MGH1-like_GH"/>
</dbReference>
<reference evidence="4" key="2">
    <citation type="submission" date="2024-05" db="EMBL/GenBank/DDBJ databases">
        <title>Rhodohalobacter halophilus gen. nov., sp. nov., a moderately halophilic member of the family Balneolaceae.</title>
        <authorList>
            <person name="Xia J."/>
        </authorList>
    </citation>
    <scope>NUCLEOTIDE SEQUENCE</scope>
    <source>
        <strain evidence="4">WB101</strain>
    </source>
</reference>
<protein>
    <submittedName>
        <fullName evidence="4">Discoidin domain-containing protein</fullName>
    </submittedName>
</protein>
<organism evidence="4 5">
    <name type="scientific">Rhodohalobacter sulfatireducens</name>
    <dbReference type="NCBI Taxonomy" id="2911366"/>
    <lineage>
        <taxon>Bacteria</taxon>
        <taxon>Pseudomonadati</taxon>
        <taxon>Balneolota</taxon>
        <taxon>Balneolia</taxon>
        <taxon>Balneolales</taxon>
        <taxon>Balneolaceae</taxon>
        <taxon>Rhodohalobacter</taxon>
    </lineage>
</organism>
<dbReference type="Proteomes" id="UP001165366">
    <property type="component" value="Unassembled WGS sequence"/>
</dbReference>
<dbReference type="Pfam" id="PF22422">
    <property type="entry name" value="MGH1-like_GH"/>
    <property type="match status" value="1"/>
</dbReference>
<dbReference type="InterPro" id="IPR008928">
    <property type="entry name" value="6-hairpin_glycosidase_sf"/>
</dbReference>
<dbReference type="SUPFAM" id="SSF48208">
    <property type="entry name" value="Six-hairpin glycosidases"/>
    <property type="match status" value="1"/>
</dbReference>
<evidence type="ECO:0000259" key="3">
    <source>
        <dbReference type="PROSITE" id="PS50022"/>
    </source>
</evidence>
<accession>A0ABS9KDM4</accession>
<dbReference type="PROSITE" id="PS50022">
    <property type="entry name" value="FA58C_3"/>
    <property type="match status" value="2"/>
</dbReference>
<comment type="caution">
    <text evidence="4">The sequence shown here is derived from an EMBL/GenBank/DDBJ whole genome shotgun (WGS) entry which is preliminary data.</text>
</comment>
<gene>
    <name evidence="4" type="ORF">L6773_10285</name>
</gene>
<dbReference type="Pfam" id="PF03633">
    <property type="entry name" value="Glyco_hydro_65C"/>
    <property type="match status" value="1"/>
</dbReference>
<feature type="domain" description="F5/8 type C" evidence="3">
    <location>
        <begin position="533"/>
        <end position="684"/>
    </location>
</feature>
<dbReference type="InterPro" id="IPR000421">
    <property type="entry name" value="FA58C"/>
</dbReference>
<dbReference type="Pfam" id="PF00754">
    <property type="entry name" value="F5_F8_type_C"/>
    <property type="match status" value="2"/>
</dbReference>
<dbReference type="RefSeq" id="WP_237854077.1">
    <property type="nucleotide sequence ID" value="NZ_JAKLWS010000011.1"/>
</dbReference>
<feature type="signal peptide" evidence="2">
    <location>
        <begin position="1"/>
        <end position="23"/>
    </location>
</feature>
<evidence type="ECO:0000256" key="2">
    <source>
        <dbReference type="SAM" id="SignalP"/>
    </source>
</evidence>
<reference evidence="4" key="1">
    <citation type="submission" date="2022-01" db="EMBL/GenBank/DDBJ databases">
        <authorList>
            <person name="Wang Y."/>
        </authorList>
    </citation>
    <scope>NUCLEOTIDE SEQUENCE</scope>
    <source>
        <strain evidence="4">WB101</strain>
    </source>
</reference>
<dbReference type="InterPro" id="IPR012341">
    <property type="entry name" value="6hp_glycosidase-like_sf"/>
</dbReference>
<keyword evidence="5" id="KW-1185">Reference proteome</keyword>
<sequence length="849" mass="97954">MRTSFGIATAALMLLGFISIAHCQTKQSSILDKQEILDRYSWWDNQDWDWYKENIPFFDSPDSAFTEIYYYRWEVMTKHLIYGSPEHGYTFTEFINRPFWSGTYGAISCPLGHQFYEVRWLKNPQIVNDFARYWFEVPGAEPRSYSNWYGDSMWAVYKVNQDKNFLETVYPYMIQQYNGFEKEHFEPGHGMFMWDGMHDGMELNINGRQTDREFDGGDGFRPTLNSYMYADLLALSKASALLGETDRTKEYTKKAEKLKERVQEELWNQDRQFFFHQFAFDEKDGIEAYSLTYETGLYAGSPHGREAIGFVPWQFNLPDPGYEEAWKYLMDENYFYSEYGPTTTERNDPQFLVADDCCVWSGNSWPYANTQTLVAMANLLNNYDQDVIDNNDYLDILQIYAKTHEKDGRPYIAEAADPFTGSWEGHDDHYHSEHYLHSGYINNVITGLVGLRPQAENSFVLNPLIPEDWDYFALEDVDYHGHSLSIVWDRHGSHYNRGQGLMIFVDGEKVKSSETIQKLEVSIEPVEDQTLHQPPVNYAVNNGRGFFPHITVSSYQTGHSSYYANEGNYWYHETPANRWVSESGSDKEWIAVDFGVERPINEIKLYFLDDGEEIVPPTGYEIQTWNDDKWQSHSSTNHTPQSPVGKKPNIITFTEPQNTSRIRVQLTPQPNQAVGLTELEAWGPAEFPLAQPTDEIKNLAYNPDGKLYPIFSASYTSPGSSLTNVSDMMHLIPYNNSPAWTSENSPNKIDWIEINLGPRKPIQGIDIIFAGDRGRAGAPASIEIQYLDQGEWNTAEVQRRSSEKPTPMALNTFILEEPVVSNKIRLMLTHRPDGYTGISEIMVWSDDSR</sequence>
<dbReference type="InterPro" id="IPR008979">
    <property type="entry name" value="Galactose-bd-like_sf"/>
</dbReference>
<feature type="chain" id="PRO_5046387673" evidence="2">
    <location>
        <begin position="24"/>
        <end position="849"/>
    </location>
</feature>
<proteinExistence type="predicted"/>
<evidence type="ECO:0000313" key="5">
    <source>
        <dbReference type="Proteomes" id="UP001165366"/>
    </source>
</evidence>
<dbReference type="Gene3D" id="2.60.120.260">
    <property type="entry name" value="Galactose-binding domain-like"/>
    <property type="match status" value="2"/>
</dbReference>
<dbReference type="SUPFAM" id="SSF49785">
    <property type="entry name" value="Galactose-binding domain-like"/>
    <property type="match status" value="2"/>
</dbReference>
<feature type="region of interest" description="Disordered" evidence="1">
    <location>
        <begin position="630"/>
        <end position="649"/>
    </location>
</feature>
<dbReference type="EMBL" id="JAKLWS010000011">
    <property type="protein sequence ID" value="MCG2588957.1"/>
    <property type="molecule type" value="Genomic_DNA"/>
</dbReference>
<keyword evidence="2" id="KW-0732">Signal</keyword>
<feature type="compositionally biased region" description="Polar residues" evidence="1">
    <location>
        <begin position="632"/>
        <end position="642"/>
    </location>
</feature>
<dbReference type="InterPro" id="IPR005194">
    <property type="entry name" value="Glyco_hydro_65_C"/>
</dbReference>